<dbReference type="SUPFAM" id="SSF56059">
    <property type="entry name" value="Glutathione synthetase ATP-binding domain-like"/>
    <property type="match status" value="1"/>
</dbReference>
<gene>
    <name evidence="3" type="ORF">JOE68_000047</name>
</gene>
<keyword evidence="3" id="KW-0670">Pyruvate</keyword>
<feature type="domain" description="Pyruvate phosphate dikinase AMP/ATP-binding" evidence="2">
    <location>
        <begin position="213"/>
        <end position="260"/>
    </location>
</feature>
<dbReference type="InterPro" id="IPR051549">
    <property type="entry name" value="PEP_Utilizing_Enz"/>
</dbReference>
<evidence type="ECO:0000313" key="4">
    <source>
        <dbReference type="Proteomes" id="UP001195724"/>
    </source>
</evidence>
<dbReference type="Pfam" id="PF01326">
    <property type="entry name" value="PPDK_N"/>
    <property type="match status" value="3"/>
</dbReference>
<dbReference type="Gene3D" id="3.30.1490.20">
    <property type="entry name" value="ATP-grasp fold, A domain"/>
    <property type="match status" value="2"/>
</dbReference>
<dbReference type="GO" id="GO:0008986">
    <property type="term" value="F:pyruvate, water dikinase activity"/>
    <property type="evidence" value="ECO:0007669"/>
    <property type="project" value="UniProtKB-EC"/>
</dbReference>
<keyword evidence="3" id="KW-0808">Transferase</keyword>
<dbReference type="Proteomes" id="UP001195724">
    <property type="component" value="Unassembled WGS sequence"/>
</dbReference>
<accession>A0ABS2RYV8</accession>
<protein>
    <submittedName>
        <fullName evidence="3">Pyruvate,water dikinase</fullName>
        <ecNumber evidence="3">2.7.9.2</ecNumber>
    </submittedName>
</protein>
<evidence type="ECO:0000259" key="1">
    <source>
        <dbReference type="Pfam" id="PF00391"/>
    </source>
</evidence>
<dbReference type="InterPro" id="IPR036637">
    <property type="entry name" value="Phosphohistidine_dom_sf"/>
</dbReference>
<comment type="caution">
    <text evidence="3">The sequence shown here is derived from an EMBL/GenBank/DDBJ whole genome shotgun (WGS) entry which is preliminary data.</text>
</comment>
<dbReference type="SUPFAM" id="SSF52009">
    <property type="entry name" value="Phosphohistidine domain"/>
    <property type="match status" value="1"/>
</dbReference>
<dbReference type="Gene3D" id="3.30.470.20">
    <property type="entry name" value="ATP-grasp fold, B domain"/>
    <property type="match status" value="2"/>
</dbReference>
<dbReference type="InterPro" id="IPR008279">
    <property type="entry name" value="PEP-util_enz_mobile_dom"/>
</dbReference>
<feature type="domain" description="PEP-utilising enzyme mobile" evidence="1">
    <location>
        <begin position="703"/>
        <end position="773"/>
    </location>
</feature>
<name>A0ABS2RYV8_9PSEU</name>
<sequence>MGTGALVLPLDDPRADLDVVGGKGASLARLRRAGLPVPDGFHVTTHAYRAFTAGLGVGRPDAASVAAGEVPAEVAAAILAALPAGPVAVRSSATAEDLPDLSFAGQHDTVLDVRGRDVLDAVRRCWASLWTERAVAYRARHGVADAAMAVVVQEMVPADAAGVLFTADPVTGARDRTVVEAAPGPGDALVGGEVTPERYAVVDGAVTSGGDLLDDREVLELAALGARAQELVGAPVDVEWARVGGRFALLQARPITALEEVWNDSLRGDYLWTCANLGEAVPSVMTPATWSVAQALAQPPIGGHPTAGNIGGRFYLNLSAVLAVGSALGLGGPARRLAAEVFGHLPDGVRVPALPMSRPATVRAALAALAPFLRQQREYARRVEGLLAAAPARAGRLRDRIADADTPARLLALWVSEVEVFLRDDIRVYDAGARAGARGGGARLRRTLRRLVGERDAAALLTGAHGPAGELAGLGPLLALARLRRGEIDRETYLREWGHRFADEFELSAPRPAEDPDWLDRQAAVDGPDPAELLAGQAAAREAAWRRLVAAHPRRAARLGRALAAHGAAVRLRERARSEMVRGFGVLRAFLVRARELTGHDVFFLSLAETAAVLGGDPGPVSAIPARRRAYERYRALPPYPTVIRGHFDPVSWAADPDRRGDVHAPAAAAPPGREVTGLPGAAGVAEGVVRVIPSVADGAALRPGEVLVTTVTNIGWTPLFPRAAAVVTDVGAPLSHAAIVARELGIPAVVGCGDATARLRTGDRVRVDGARGTVTPVDRAG</sequence>
<dbReference type="PANTHER" id="PTHR43615">
    <property type="entry name" value="PHOSPHOENOLPYRUVATE SYNTHASE-RELATED"/>
    <property type="match status" value="1"/>
</dbReference>
<dbReference type="RefSeq" id="WP_204840319.1">
    <property type="nucleotide sequence ID" value="NZ_JAFBCL010000001.1"/>
</dbReference>
<dbReference type="PANTHER" id="PTHR43615:SF1">
    <property type="entry name" value="PPDK_N DOMAIN-CONTAINING PROTEIN"/>
    <property type="match status" value="1"/>
</dbReference>
<dbReference type="Gene3D" id="3.50.30.10">
    <property type="entry name" value="Phosphohistidine domain"/>
    <property type="match status" value="1"/>
</dbReference>
<dbReference type="EMBL" id="JAFBCL010000001">
    <property type="protein sequence ID" value="MBM7809182.1"/>
    <property type="molecule type" value="Genomic_DNA"/>
</dbReference>
<feature type="domain" description="Pyruvate phosphate dikinase AMP/ATP-binding" evidence="2">
    <location>
        <begin position="85"/>
        <end position="202"/>
    </location>
</feature>
<dbReference type="InterPro" id="IPR013815">
    <property type="entry name" value="ATP_grasp_subdomain_1"/>
</dbReference>
<dbReference type="InterPro" id="IPR002192">
    <property type="entry name" value="PPDK_AMP/ATP-bd"/>
</dbReference>
<reference evidence="3 4" key="1">
    <citation type="submission" date="2021-01" db="EMBL/GenBank/DDBJ databases">
        <title>Sequencing the genomes of 1000 actinobacteria strains.</title>
        <authorList>
            <person name="Klenk H.-P."/>
        </authorList>
    </citation>
    <scope>NUCLEOTIDE SEQUENCE [LARGE SCALE GENOMIC DNA]</scope>
    <source>
        <strain evidence="3 4">DSM 44581</strain>
    </source>
</reference>
<evidence type="ECO:0000259" key="2">
    <source>
        <dbReference type="Pfam" id="PF01326"/>
    </source>
</evidence>
<proteinExistence type="predicted"/>
<keyword evidence="4" id="KW-1185">Reference proteome</keyword>
<organism evidence="3 4">
    <name type="scientific">Saccharothrix algeriensis</name>
    <dbReference type="NCBI Taxonomy" id="173560"/>
    <lineage>
        <taxon>Bacteria</taxon>
        <taxon>Bacillati</taxon>
        <taxon>Actinomycetota</taxon>
        <taxon>Actinomycetes</taxon>
        <taxon>Pseudonocardiales</taxon>
        <taxon>Pseudonocardiaceae</taxon>
        <taxon>Saccharothrix</taxon>
    </lineage>
</organism>
<dbReference type="EC" id="2.7.9.2" evidence="3"/>
<dbReference type="Pfam" id="PF00391">
    <property type="entry name" value="PEP-utilizers"/>
    <property type="match status" value="1"/>
</dbReference>
<feature type="domain" description="Pyruvate phosphate dikinase AMP/ATP-binding" evidence="2">
    <location>
        <begin position="18"/>
        <end position="53"/>
    </location>
</feature>
<evidence type="ECO:0000313" key="3">
    <source>
        <dbReference type="EMBL" id="MBM7809182.1"/>
    </source>
</evidence>